<dbReference type="Gene3D" id="3.40.1190.10">
    <property type="entry name" value="Mur-like, catalytic domain"/>
    <property type="match status" value="1"/>
</dbReference>
<keyword evidence="7 17" id="KW-0554">One-carbon metabolism</keyword>
<dbReference type="VEuPathDB" id="FungiDB:SAPIO_CDS1294"/>
<accession>A0A084GF01</accession>
<feature type="binding site" evidence="18">
    <location>
        <position position="331"/>
    </location>
    <ligand>
        <name>ATP</name>
        <dbReference type="ChEBI" id="CHEBI:30616"/>
    </ligand>
</feature>
<comment type="catalytic activity">
    <reaction evidence="16 17">
        <text>(6S)-5,6,7,8-tetrahydrofolyl-(gamma-L-Glu)(n) + L-glutamate + ATP = (6S)-5,6,7,8-tetrahydrofolyl-(gamma-L-Glu)(n+1) + ADP + phosphate + H(+)</text>
        <dbReference type="Rhea" id="RHEA:10580"/>
        <dbReference type="Rhea" id="RHEA-COMP:14738"/>
        <dbReference type="Rhea" id="RHEA-COMP:14740"/>
        <dbReference type="ChEBI" id="CHEBI:15378"/>
        <dbReference type="ChEBI" id="CHEBI:29985"/>
        <dbReference type="ChEBI" id="CHEBI:30616"/>
        <dbReference type="ChEBI" id="CHEBI:43474"/>
        <dbReference type="ChEBI" id="CHEBI:141005"/>
        <dbReference type="ChEBI" id="CHEBI:456216"/>
        <dbReference type="EC" id="6.3.2.17"/>
    </reaction>
</comment>
<dbReference type="InterPro" id="IPR036615">
    <property type="entry name" value="Mur_ligase_C_dom_sf"/>
</dbReference>
<dbReference type="PIRSF" id="PIRSF038895">
    <property type="entry name" value="FPGS"/>
    <property type="match status" value="1"/>
</dbReference>
<evidence type="ECO:0000256" key="7">
    <source>
        <dbReference type="ARBA" id="ARBA00022563"/>
    </source>
</evidence>
<dbReference type="SUPFAM" id="SSF53623">
    <property type="entry name" value="MurD-like peptide ligases, catalytic domain"/>
    <property type="match status" value="1"/>
</dbReference>
<proteinExistence type="inferred from homology"/>
<keyword evidence="15" id="KW-0472">Membrane</keyword>
<gene>
    <name evidence="20" type="ORF">SAPIO_CDS1294</name>
</gene>
<evidence type="ECO:0000256" key="12">
    <source>
        <dbReference type="ARBA" id="ARBA00022840"/>
    </source>
</evidence>
<dbReference type="SUPFAM" id="SSF53244">
    <property type="entry name" value="MurD-like peptide ligases, peptide-binding domain"/>
    <property type="match status" value="1"/>
</dbReference>
<dbReference type="EMBL" id="JOWA01000055">
    <property type="protein sequence ID" value="KEZ45913.1"/>
    <property type="molecule type" value="Genomic_DNA"/>
</dbReference>
<evidence type="ECO:0000256" key="13">
    <source>
        <dbReference type="ARBA" id="ARBA00022842"/>
    </source>
</evidence>
<dbReference type="HOGENOM" id="CLU_015869_0_1_1"/>
<comment type="caution">
    <text evidence="20">The sequence shown here is derived from an EMBL/GenBank/DDBJ whole genome shotgun (WGS) entry which is preliminary data.</text>
</comment>
<dbReference type="Proteomes" id="UP000028545">
    <property type="component" value="Unassembled WGS sequence"/>
</dbReference>
<name>A0A084GF01_PSEDA</name>
<comment type="pathway">
    <text evidence="4 17">Cofactor biosynthesis; tetrahydrofolylpolyglutamate biosynthesis.</text>
</comment>
<keyword evidence="21" id="KW-1185">Reference proteome</keyword>
<dbReference type="GO" id="GO:0004326">
    <property type="term" value="F:tetrahydrofolylpolyglutamate synthase activity"/>
    <property type="evidence" value="ECO:0007669"/>
    <property type="project" value="UniProtKB-EC"/>
</dbReference>
<dbReference type="GeneID" id="27720366"/>
<feature type="binding site" evidence="19">
    <location>
        <position position="216"/>
    </location>
    <ligand>
        <name>Mg(2+)</name>
        <dbReference type="ChEBI" id="CHEBI:18420"/>
        <label>1</label>
    </ligand>
</feature>
<dbReference type="GO" id="GO:0005829">
    <property type="term" value="C:cytosol"/>
    <property type="evidence" value="ECO:0007669"/>
    <property type="project" value="TreeGrafter"/>
</dbReference>
<dbReference type="GO" id="GO:0005743">
    <property type="term" value="C:mitochondrial inner membrane"/>
    <property type="evidence" value="ECO:0007669"/>
    <property type="project" value="UniProtKB-SubCell"/>
</dbReference>
<dbReference type="InterPro" id="IPR036565">
    <property type="entry name" value="Mur-like_cat_sf"/>
</dbReference>
<comment type="similarity">
    <text evidence="5 17">Belongs to the folylpolyglutamate synthase family.</text>
</comment>
<dbReference type="InterPro" id="IPR001645">
    <property type="entry name" value="Folylpolyglutamate_synth"/>
</dbReference>
<keyword evidence="11" id="KW-0999">Mitochondrion inner membrane</keyword>
<sequence>MSKPARLGAALNRSIYTRVEPSYSDAINLLNSTQAGFRVLENRKRSGHVPGEESITQMKEWLRLLGYTPHDLNRLNVVHIAGTKGKGSTSSFTSSILNQYRLSPTHTLSPTKIGLYTSPHLTSVRERIRLNDVPISEPAFAAAFFHVWKALGLDSAEPPVDRPTYFRLLTLLSFHVFMSEGVDAAVYEVGVGGEYDATNVFEKVVAAGIVSLGIDHVGVLGGTLGEIAWHKAGIMKSGCPAFTVPQEDAAMKVLRERAGEKGVDLVEVGVHPGLREVKLRPDEEFQRKNASLAIRLAATVMERFGTKVDVSGETLPREVVDGIEKCSWRGRCETIVGDKQTWYLDGAHNEQSLDVACRWFGRVSKERDTPSALIFNQQSDRDAVKMLNVTHDHLSRSNTAIKYAIFCTNITYKNSSTKPDLINTNVDPDVVKKLTLQNTLADVWRTLDPRTEVVVAPSIEEAIAYVREKEEDLQVFITGSLHLVGGALSVLEGEDSGLKGPKGLKDISS</sequence>
<feature type="binding site" evidence="19">
    <location>
        <position position="118"/>
    </location>
    <ligand>
        <name>Mg(2+)</name>
        <dbReference type="ChEBI" id="CHEBI:18420"/>
        <label>1</label>
    </ligand>
</feature>
<feature type="binding site" evidence="19">
    <location>
        <position position="188"/>
    </location>
    <ligand>
        <name>Mg(2+)</name>
        <dbReference type="ChEBI" id="CHEBI:18420"/>
        <label>1</label>
    </ligand>
</feature>
<feature type="binding site" evidence="18">
    <location>
        <position position="345"/>
    </location>
    <ligand>
        <name>ATP</name>
        <dbReference type="ChEBI" id="CHEBI:30616"/>
    </ligand>
</feature>
<evidence type="ECO:0000256" key="16">
    <source>
        <dbReference type="ARBA" id="ARBA00047493"/>
    </source>
</evidence>
<keyword evidence="6" id="KW-0963">Cytoplasm</keyword>
<evidence type="ECO:0000256" key="6">
    <source>
        <dbReference type="ARBA" id="ARBA00022490"/>
    </source>
</evidence>
<dbReference type="PANTHER" id="PTHR11136">
    <property type="entry name" value="FOLYLPOLYGLUTAMATE SYNTHASE-RELATED"/>
    <property type="match status" value="1"/>
</dbReference>
<evidence type="ECO:0000256" key="1">
    <source>
        <dbReference type="ARBA" id="ARBA00004273"/>
    </source>
</evidence>
<keyword evidence="12 18" id="KW-0067">ATP-binding</keyword>
<keyword evidence="8 17" id="KW-0436">Ligase</keyword>
<dbReference type="RefSeq" id="XP_016645712.1">
    <property type="nucleotide sequence ID" value="XM_016784596.1"/>
</dbReference>
<protein>
    <recommendedName>
        <fullName evidence="17">Folylpolyglutamate synthase</fullName>
        <ecNumber evidence="17">6.3.2.17</ecNumber>
    </recommendedName>
    <alternativeName>
        <fullName evidence="17">Folylpoly-gamma-glutamate synthetase</fullName>
    </alternativeName>
    <alternativeName>
        <fullName evidence="17">Tetrahydrofolylpolyglutamate synthase</fullName>
    </alternativeName>
</protein>
<dbReference type="UniPathway" id="UPA00850"/>
<comment type="cofactor">
    <cofactor evidence="17">
        <name>a monovalent cation</name>
        <dbReference type="ChEBI" id="CHEBI:60242"/>
    </cofactor>
    <text evidence="17">A monovalent cation.</text>
</comment>
<dbReference type="GO" id="GO:0005524">
    <property type="term" value="F:ATP binding"/>
    <property type="evidence" value="ECO:0007669"/>
    <property type="project" value="UniProtKB-KW"/>
</dbReference>
<keyword evidence="9 19" id="KW-0479">Metal-binding</keyword>
<dbReference type="Gene3D" id="3.90.190.20">
    <property type="entry name" value="Mur ligase, C-terminal domain"/>
    <property type="match status" value="1"/>
</dbReference>
<evidence type="ECO:0000256" key="5">
    <source>
        <dbReference type="ARBA" id="ARBA00008276"/>
    </source>
</evidence>
<dbReference type="EC" id="6.3.2.17" evidence="17"/>
<dbReference type="OrthoDB" id="5212574at2759"/>
<keyword evidence="14" id="KW-0496">Mitochondrion</keyword>
<evidence type="ECO:0000256" key="3">
    <source>
        <dbReference type="ARBA" id="ARBA00004496"/>
    </source>
</evidence>
<keyword evidence="10 18" id="KW-0547">Nucleotide-binding</keyword>
<comment type="subcellular location">
    <subcellularLocation>
        <location evidence="3">Cytoplasm</location>
    </subcellularLocation>
    <subcellularLocation>
        <location evidence="1">Mitochondrion inner membrane</location>
    </subcellularLocation>
    <subcellularLocation>
        <location evidence="2">Mitochondrion matrix</location>
    </subcellularLocation>
</comment>
<dbReference type="KEGG" id="sapo:SAPIO_CDS1294"/>
<dbReference type="OMA" id="LMSYHVF"/>
<dbReference type="NCBIfam" id="TIGR01499">
    <property type="entry name" value="folC"/>
    <property type="match status" value="1"/>
</dbReference>
<dbReference type="GO" id="GO:0046872">
    <property type="term" value="F:metal ion binding"/>
    <property type="evidence" value="ECO:0007669"/>
    <property type="project" value="UniProtKB-KW"/>
</dbReference>
<evidence type="ECO:0000256" key="2">
    <source>
        <dbReference type="ARBA" id="ARBA00004305"/>
    </source>
</evidence>
<dbReference type="InterPro" id="IPR023600">
    <property type="entry name" value="Folylpolyglutamate_synth_euk"/>
</dbReference>
<organism evidence="20 21">
    <name type="scientific">Pseudallescheria apiosperma</name>
    <name type="common">Scedosporium apiospermum</name>
    <dbReference type="NCBI Taxonomy" id="563466"/>
    <lineage>
        <taxon>Eukaryota</taxon>
        <taxon>Fungi</taxon>
        <taxon>Dikarya</taxon>
        <taxon>Ascomycota</taxon>
        <taxon>Pezizomycotina</taxon>
        <taxon>Sordariomycetes</taxon>
        <taxon>Hypocreomycetidae</taxon>
        <taxon>Microascales</taxon>
        <taxon>Microascaceae</taxon>
        <taxon>Scedosporium</taxon>
    </lineage>
</organism>
<evidence type="ECO:0000313" key="20">
    <source>
        <dbReference type="EMBL" id="KEZ45913.1"/>
    </source>
</evidence>
<evidence type="ECO:0000256" key="15">
    <source>
        <dbReference type="ARBA" id="ARBA00023136"/>
    </source>
</evidence>
<evidence type="ECO:0000256" key="14">
    <source>
        <dbReference type="ARBA" id="ARBA00023128"/>
    </source>
</evidence>
<dbReference type="GO" id="GO:0005759">
    <property type="term" value="C:mitochondrial matrix"/>
    <property type="evidence" value="ECO:0007669"/>
    <property type="project" value="UniProtKB-SubCell"/>
</dbReference>
<evidence type="ECO:0000256" key="17">
    <source>
        <dbReference type="PIRNR" id="PIRNR038895"/>
    </source>
</evidence>
<evidence type="ECO:0000256" key="4">
    <source>
        <dbReference type="ARBA" id="ARBA00005150"/>
    </source>
</evidence>
<evidence type="ECO:0000256" key="19">
    <source>
        <dbReference type="PIRSR" id="PIRSR038895-2"/>
    </source>
</evidence>
<dbReference type="AlphaFoldDB" id="A0A084GF01"/>
<reference evidence="20 21" key="1">
    <citation type="journal article" date="2014" name="Genome Announc.">
        <title>Draft genome sequence of the pathogenic fungus Scedosporium apiospermum.</title>
        <authorList>
            <person name="Vandeputte P."/>
            <person name="Ghamrawi S."/>
            <person name="Rechenmann M."/>
            <person name="Iltis A."/>
            <person name="Giraud S."/>
            <person name="Fleury M."/>
            <person name="Thornton C."/>
            <person name="Delhaes L."/>
            <person name="Meyer W."/>
            <person name="Papon N."/>
            <person name="Bouchara J.P."/>
        </authorList>
    </citation>
    <scope>NUCLEOTIDE SEQUENCE [LARGE SCALE GENOMIC DNA]</scope>
    <source>
        <strain evidence="20 21">IHEM 14462</strain>
    </source>
</reference>
<evidence type="ECO:0000256" key="8">
    <source>
        <dbReference type="ARBA" id="ARBA00022598"/>
    </source>
</evidence>
<dbReference type="PANTHER" id="PTHR11136:SF5">
    <property type="entry name" value="FOLYLPOLYGLUTAMATE SYNTHASE, MITOCHONDRIAL"/>
    <property type="match status" value="1"/>
</dbReference>
<dbReference type="GO" id="GO:0006730">
    <property type="term" value="P:one-carbon metabolic process"/>
    <property type="evidence" value="ECO:0007669"/>
    <property type="project" value="UniProtKB-KW"/>
</dbReference>
<evidence type="ECO:0000256" key="11">
    <source>
        <dbReference type="ARBA" id="ARBA00022792"/>
    </source>
</evidence>
<evidence type="ECO:0000256" key="10">
    <source>
        <dbReference type="ARBA" id="ARBA00022741"/>
    </source>
</evidence>
<comment type="function">
    <text evidence="17">Catalyzes conversion of folates to polyglutamate derivatives allowing concentration of folate compounds in the cell and the intracellular retention of these cofactors, which are important substrates for most of the folate-dependent enzymes that are involved in one-carbon transfer reactions involved in purine, pyrimidine and amino acid synthesis.</text>
</comment>
<evidence type="ECO:0000256" key="9">
    <source>
        <dbReference type="ARBA" id="ARBA00022723"/>
    </source>
</evidence>
<evidence type="ECO:0000313" key="21">
    <source>
        <dbReference type="Proteomes" id="UP000028545"/>
    </source>
</evidence>
<keyword evidence="13 19" id="KW-0460">Magnesium</keyword>
<evidence type="ECO:0000256" key="18">
    <source>
        <dbReference type="PIRSR" id="PIRSR038895-1"/>
    </source>
</evidence>